<dbReference type="CDD" id="cd00085">
    <property type="entry name" value="HNHc"/>
    <property type="match status" value="1"/>
</dbReference>
<dbReference type="Proteomes" id="UP000342249">
    <property type="component" value="Unassembled WGS sequence"/>
</dbReference>
<accession>A0A5N7IVG5</accession>
<dbReference type="PANTHER" id="PTHR34319">
    <property type="entry name" value="MAJOR EXPORTED PROTEIN"/>
    <property type="match status" value="1"/>
</dbReference>
<keyword evidence="1" id="KW-0378">Hydrolase</keyword>
<dbReference type="InterPro" id="IPR052947">
    <property type="entry name" value="T6SS_Hcp1_domain"/>
</dbReference>
<organism evidence="1 2">
    <name type="scientific">Clostridium estertheticum</name>
    <dbReference type="NCBI Taxonomy" id="238834"/>
    <lineage>
        <taxon>Bacteria</taxon>
        <taxon>Bacillati</taxon>
        <taxon>Bacillota</taxon>
        <taxon>Clostridia</taxon>
        <taxon>Eubacteriales</taxon>
        <taxon>Clostridiaceae</taxon>
        <taxon>Clostridium</taxon>
    </lineage>
</organism>
<dbReference type="GO" id="GO:0004519">
    <property type="term" value="F:endonuclease activity"/>
    <property type="evidence" value="ECO:0007669"/>
    <property type="project" value="UniProtKB-KW"/>
</dbReference>
<dbReference type="InterPro" id="IPR003615">
    <property type="entry name" value="HNH_nuc"/>
</dbReference>
<proteinExistence type="predicted"/>
<dbReference type="AlphaFoldDB" id="A0A5N7IVG5"/>
<sequence>MGKLKGEKVALKGIKTKEINYIKRTPDETLKLRKVFDSTERKRFLKDLVNDPKKIEKLRKAAILDADIARMQDGLNAKGWQVHHKLPLDDSGTNAMDNLILIKNHPYHKVITNEQAALTRNLIPGETTIIKWPIPEGEIYPTGY</sequence>
<dbReference type="EMBL" id="SPSF01000063">
    <property type="protein sequence ID" value="MPQ64971.1"/>
    <property type="molecule type" value="Genomic_DNA"/>
</dbReference>
<name>A0A5N7IVG5_9CLOT</name>
<evidence type="ECO:0000313" key="2">
    <source>
        <dbReference type="Proteomes" id="UP000342249"/>
    </source>
</evidence>
<reference evidence="1 2" key="1">
    <citation type="journal article" date="2019" name="Lett. Appl. Microbiol.">
        <title>A case of 'blown pack' spoilage of vacuum-packaged pork likely associated with Clostridium estertheticum in Canada.</title>
        <authorList>
            <person name="Zhang P."/>
            <person name="Ward P."/>
            <person name="McMullen L.M."/>
            <person name="Yang X."/>
        </authorList>
    </citation>
    <scope>NUCLEOTIDE SEQUENCE [LARGE SCALE GENOMIC DNA]</scope>
    <source>
        <strain evidence="1 2">MA19</strain>
    </source>
</reference>
<protein>
    <submittedName>
        <fullName evidence="1">HNH endonuclease</fullName>
    </submittedName>
</protein>
<evidence type="ECO:0000313" key="1">
    <source>
        <dbReference type="EMBL" id="MPQ64971.1"/>
    </source>
</evidence>
<comment type="caution">
    <text evidence="1">The sequence shown here is derived from an EMBL/GenBank/DDBJ whole genome shotgun (WGS) entry which is preliminary data.</text>
</comment>
<keyword evidence="1" id="KW-0255">Endonuclease</keyword>
<dbReference type="PANTHER" id="PTHR34319:SF7">
    <property type="entry name" value="HNH ENDONUCLEASE DOMAIN-CONTAINING PROTEIN"/>
    <property type="match status" value="1"/>
</dbReference>
<keyword evidence="1" id="KW-0540">Nuclease</keyword>
<dbReference type="InterPro" id="IPR044925">
    <property type="entry name" value="His-Me_finger_sf"/>
</dbReference>
<gene>
    <name evidence="1" type="ORF">E4V82_23190</name>
</gene>
<dbReference type="SUPFAM" id="SSF54060">
    <property type="entry name" value="His-Me finger endonucleases"/>
    <property type="match status" value="1"/>
</dbReference>